<feature type="compositionally biased region" description="Polar residues" evidence="1">
    <location>
        <begin position="43"/>
        <end position="53"/>
    </location>
</feature>
<organism evidence="2">
    <name type="scientific">Drosophila melanogaster</name>
    <name type="common">Fruit fly</name>
    <dbReference type="NCBI Taxonomy" id="7227"/>
    <lineage>
        <taxon>Eukaryota</taxon>
        <taxon>Metazoa</taxon>
        <taxon>Ecdysozoa</taxon>
        <taxon>Arthropoda</taxon>
        <taxon>Hexapoda</taxon>
        <taxon>Insecta</taxon>
        <taxon>Pterygota</taxon>
        <taxon>Neoptera</taxon>
        <taxon>Endopterygota</taxon>
        <taxon>Diptera</taxon>
        <taxon>Brachycera</taxon>
        <taxon>Muscomorpha</taxon>
        <taxon>Ephydroidea</taxon>
        <taxon>Drosophilidae</taxon>
        <taxon>Drosophila</taxon>
        <taxon>Sophophora</taxon>
    </lineage>
</organism>
<dbReference type="Bgee" id="FBgn0259876">
    <property type="expression patterns" value="Expressed in egg cell and 74 other cell types or tissues"/>
</dbReference>
<feature type="region of interest" description="Disordered" evidence="1">
    <location>
        <begin position="41"/>
        <end position="243"/>
    </location>
</feature>
<feature type="compositionally biased region" description="Polar residues" evidence="1">
    <location>
        <begin position="177"/>
        <end position="186"/>
    </location>
</feature>
<dbReference type="PeptideAtlas" id="Q6IGJ8"/>
<dbReference type="EMBL" id="BK003768">
    <property type="protein sequence ID" value="DAA02466.1"/>
    <property type="molecule type" value="Genomic_DNA"/>
</dbReference>
<evidence type="ECO:0000256" key="1">
    <source>
        <dbReference type="SAM" id="MobiDB-lite"/>
    </source>
</evidence>
<feature type="compositionally biased region" description="Low complexity" evidence="1">
    <location>
        <begin position="77"/>
        <end position="86"/>
    </location>
</feature>
<dbReference type="OrthoDB" id="27187at2759"/>
<feature type="compositionally biased region" description="Polar residues" evidence="1">
    <location>
        <begin position="116"/>
        <end position="135"/>
    </location>
</feature>
<proteinExistence type="predicted"/>
<evidence type="ECO:0000313" key="2">
    <source>
        <dbReference type="EMBL" id="DAA02466.1"/>
    </source>
</evidence>
<protein>
    <submittedName>
        <fullName evidence="2">HDC06132</fullName>
    </submittedName>
</protein>
<name>Q6IGJ8_DROME</name>
<sequence length="243" mass="27286">MPNVAQSQSLTFNFSLSQTIQSPRAGHEASHLRIRSLRIRKVASTSTSQTTPKPVSKRKVVHLETPLRNGRKRVLRRSPSNSNSRSLRSRDSTALSSPRVSPRRKQQRLDNRSTRRQQMTKNTNSPTDSTSSVKENQIPPVIVIELDSDTESESNAKPESTPPKKPLKKTIPLIRSRPSSSTPKVTTRNEARAQRMNSKVMTRKRMSLEMNLSGGQLQVSTPKRVTRAVALSMSTDGKRSRRK</sequence>
<feature type="compositionally biased region" description="Polar residues" evidence="1">
    <location>
        <begin position="213"/>
        <end position="223"/>
    </location>
</feature>
<reference evidence="2" key="1">
    <citation type="journal article" date="2003" name="Genome Biol.">
        <title>An integrated gene annotation and transcriptional profiling approach towards the full gene content of the Drosophila genome.</title>
        <authorList>
            <person name="Hild M."/>
            <person name="Beckmann B."/>
            <person name="Haas S.A."/>
            <person name="Koch B."/>
            <person name="Solovyev V."/>
            <person name="Busold C."/>
            <person name="Fellenberg K."/>
            <person name="Boutros M."/>
            <person name="Vingron M."/>
            <person name="Sauer F."/>
            <person name="Hoheisel J.D."/>
            <person name="Paro R."/>
        </authorList>
    </citation>
    <scope>NUCLEOTIDE SEQUENCE</scope>
</reference>
<dbReference type="VEuPathDB" id="VectorBase:FBgn0259876"/>
<accession>Q6IGJ8</accession>
<dbReference type="ExpressionAtlas" id="Q6IGJ8">
    <property type="expression patterns" value="baseline and differential"/>
</dbReference>
<gene>
    <name evidence="2" type="ORF">HDC06132</name>
</gene>
<dbReference type="AlphaFoldDB" id="Q6IGJ8"/>